<dbReference type="AlphaFoldDB" id="A0A0E1S0V8"/>
<dbReference type="VEuPathDB" id="FungiDB:CIMG_02514"/>
<dbReference type="Proteomes" id="UP000001261">
    <property type="component" value="Unassembled WGS sequence"/>
</dbReference>
<accession>A0A0E1S0V8</accession>
<reference evidence="2" key="1">
    <citation type="journal article" date="2009" name="Genome Res.">
        <title>Comparative genomic analyses of the human fungal pathogens Coccidioides and their relatives.</title>
        <authorList>
            <person name="Sharpton T.J."/>
            <person name="Stajich J.E."/>
            <person name="Rounsley S.D."/>
            <person name="Gardner M.J."/>
            <person name="Wortman J.R."/>
            <person name="Jordar V.S."/>
            <person name="Maiti R."/>
            <person name="Kodira C.D."/>
            <person name="Neafsey D.E."/>
            <person name="Zeng Q."/>
            <person name="Hung C.-Y."/>
            <person name="McMahan C."/>
            <person name="Muszewska A."/>
            <person name="Grynberg M."/>
            <person name="Mandel M.A."/>
            <person name="Kellner E.M."/>
            <person name="Barker B.M."/>
            <person name="Galgiani J.N."/>
            <person name="Orbach M.J."/>
            <person name="Kirkland T.N."/>
            <person name="Cole G.T."/>
            <person name="Henn M.R."/>
            <person name="Birren B.W."/>
            <person name="Taylor J.W."/>
        </authorList>
    </citation>
    <scope>NUCLEOTIDE SEQUENCE [LARGE SCALE GENOMIC DNA]</scope>
    <source>
        <strain evidence="2">RS</strain>
    </source>
</reference>
<organism evidence="1 2">
    <name type="scientific">Coccidioides immitis (strain RS)</name>
    <name type="common">Valley fever fungus</name>
    <dbReference type="NCBI Taxonomy" id="246410"/>
    <lineage>
        <taxon>Eukaryota</taxon>
        <taxon>Fungi</taxon>
        <taxon>Dikarya</taxon>
        <taxon>Ascomycota</taxon>
        <taxon>Pezizomycotina</taxon>
        <taxon>Eurotiomycetes</taxon>
        <taxon>Eurotiomycetidae</taxon>
        <taxon>Onygenales</taxon>
        <taxon>Onygenaceae</taxon>
        <taxon>Coccidioides</taxon>
    </lineage>
</organism>
<evidence type="ECO:0000313" key="2">
    <source>
        <dbReference type="Proteomes" id="UP000001261"/>
    </source>
</evidence>
<dbReference type="EMBL" id="GG704911">
    <property type="protein sequence ID" value="EAS37160.2"/>
    <property type="molecule type" value="Genomic_DNA"/>
</dbReference>
<dbReference type="OrthoDB" id="4525213at2759"/>
<protein>
    <submittedName>
        <fullName evidence="1">Uncharacterized protein</fullName>
    </submittedName>
</protein>
<dbReference type="KEGG" id="cim:CIMG_02514"/>
<dbReference type="RefSeq" id="XP_001248743.2">
    <property type="nucleotide sequence ID" value="XM_001248742.2"/>
</dbReference>
<gene>
    <name evidence="1" type="ORF">CIMG_02514</name>
</gene>
<evidence type="ECO:0000313" key="1">
    <source>
        <dbReference type="EMBL" id="EAS37160.2"/>
    </source>
</evidence>
<proteinExistence type="predicted"/>
<reference evidence="2" key="2">
    <citation type="journal article" date="2010" name="Genome Res.">
        <title>Population genomic sequencing of Coccidioides fungi reveals recent hybridization and transposon control.</title>
        <authorList>
            <person name="Neafsey D.E."/>
            <person name="Barker B.M."/>
            <person name="Sharpton T.J."/>
            <person name="Stajich J.E."/>
            <person name="Park D.J."/>
            <person name="Whiston E."/>
            <person name="Hung C.-Y."/>
            <person name="McMahan C."/>
            <person name="White J."/>
            <person name="Sykes S."/>
            <person name="Heiman D."/>
            <person name="Young S."/>
            <person name="Zeng Q."/>
            <person name="Abouelleil A."/>
            <person name="Aftuck L."/>
            <person name="Bessette D."/>
            <person name="Brown A."/>
            <person name="FitzGerald M."/>
            <person name="Lui A."/>
            <person name="Macdonald J.P."/>
            <person name="Priest M."/>
            <person name="Orbach M.J."/>
            <person name="Galgiani J.N."/>
            <person name="Kirkland T.N."/>
            <person name="Cole G.T."/>
            <person name="Birren B.W."/>
            <person name="Henn M.R."/>
            <person name="Taylor J.W."/>
            <person name="Rounsley S.D."/>
        </authorList>
    </citation>
    <scope>GENOME REANNOTATION</scope>
    <source>
        <strain evidence="2">RS</strain>
    </source>
</reference>
<sequence length="110" mass="12171">MNNTEAVKRMTDHKEEWLGAMGDKAVVRTPSYGAVVHGVSTRMEVSNITEMEDMIHWNNPSLENAKMSFILSFIVSAVASRASLDKNNRISGFLALSKTTKNGSYSSLIF</sequence>
<name>A0A0E1S0V8_COCIM</name>
<dbReference type="GeneID" id="4567366"/>
<keyword evidence="2" id="KW-1185">Reference proteome</keyword>
<dbReference type="InParanoid" id="A0A0E1S0V8"/>